<dbReference type="STRING" id="655355.SAMN05216283_102390"/>
<keyword evidence="4" id="KW-1185">Reference proteome</keyword>
<evidence type="ECO:0000256" key="1">
    <source>
        <dbReference type="SAM" id="MobiDB-lite"/>
    </source>
</evidence>
<accession>A0A1I2F6U6</accession>
<dbReference type="Proteomes" id="UP000198964">
    <property type="component" value="Unassembled WGS sequence"/>
</dbReference>
<sequence length="98" mass="11835">MIGKFFHLPNHRRFNIPYRYFNPEKEEMEERESRIKKEMGIHEKKESDENYRPNIRGQFRRSMGDSSKTASDARKSSNTRLIMLIVILSLAVYLFFKF</sequence>
<keyword evidence="2" id="KW-0812">Transmembrane</keyword>
<dbReference type="RefSeq" id="WP_093919052.1">
    <property type="nucleotide sequence ID" value="NZ_FONW01000002.1"/>
</dbReference>
<evidence type="ECO:0000256" key="2">
    <source>
        <dbReference type="SAM" id="Phobius"/>
    </source>
</evidence>
<evidence type="ECO:0000313" key="3">
    <source>
        <dbReference type="EMBL" id="SFF01154.1"/>
    </source>
</evidence>
<organism evidence="3 4">
    <name type="scientific">Sunxiuqinia elliptica</name>
    <dbReference type="NCBI Taxonomy" id="655355"/>
    <lineage>
        <taxon>Bacteria</taxon>
        <taxon>Pseudomonadati</taxon>
        <taxon>Bacteroidota</taxon>
        <taxon>Bacteroidia</taxon>
        <taxon>Marinilabiliales</taxon>
        <taxon>Prolixibacteraceae</taxon>
        <taxon>Sunxiuqinia</taxon>
    </lineage>
</organism>
<keyword evidence="2" id="KW-0472">Membrane</keyword>
<name>A0A1I2F6U6_9BACT</name>
<feature type="compositionally biased region" description="Polar residues" evidence="1">
    <location>
        <begin position="64"/>
        <end position="75"/>
    </location>
</feature>
<protein>
    <submittedName>
        <fullName evidence="3">Uncharacterized protein</fullName>
    </submittedName>
</protein>
<reference evidence="3 4" key="1">
    <citation type="submission" date="2016-10" db="EMBL/GenBank/DDBJ databases">
        <authorList>
            <person name="de Groot N.N."/>
        </authorList>
    </citation>
    <scope>NUCLEOTIDE SEQUENCE [LARGE SCALE GENOMIC DNA]</scope>
    <source>
        <strain evidence="3 4">CGMCC 1.9156</strain>
    </source>
</reference>
<feature type="region of interest" description="Disordered" evidence="1">
    <location>
        <begin position="31"/>
        <end position="75"/>
    </location>
</feature>
<keyword evidence="2" id="KW-1133">Transmembrane helix</keyword>
<feature type="transmembrane region" description="Helical" evidence="2">
    <location>
        <begin position="78"/>
        <end position="96"/>
    </location>
</feature>
<evidence type="ECO:0000313" key="4">
    <source>
        <dbReference type="Proteomes" id="UP000198964"/>
    </source>
</evidence>
<dbReference type="AlphaFoldDB" id="A0A1I2F6U6"/>
<dbReference type="EMBL" id="FONW01000002">
    <property type="protein sequence ID" value="SFF01154.1"/>
    <property type="molecule type" value="Genomic_DNA"/>
</dbReference>
<gene>
    <name evidence="3" type="ORF">SAMN05216283_102390</name>
</gene>
<proteinExistence type="predicted"/>
<feature type="compositionally biased region" description="Basic and acidic residues" evidence="1">
    <location>
        <begin position="31"/>
        <end position="51"/>
    </location>
</feature>